<sequence>MLQLPCCFAMVLSILRAWDWVVGSLLQFTPTQQVLRKCLTAENQHLERQRPRCLLETARYFSRVLFLWPFPGS</sequence>
<proteinExistence type="predicted"/>
<feature type="chain" id="PRO_5025558938" evidence="1">
    <location>
        <begin position="18"/>
        <end position="73"/>
    </location>
</feature>
<feature type="signal peptide" evidence="1">
    <location>
        <begin position="1"/>
        <end position="17"/>
    </location>
</feature>
<organism evidence="2">
    <name type="scientific">Ixodes ricinus</name>
    <name type="common">Common tick</name>
    <name type="synonym">Acarus ricinus</name>
    <dbReference type="NCBI Taxonomy" id="34613"/>
    <lineage>
        <taxon>Eukaryota</taxon>
        <taxon>Metazoa</taxon>
        <taxon>Ecdysozoa</taxon>
        <taxon>Arthropoda</taxon>
        <taxon>Chelicerata</taxon>
        <taxon>Arachnida</taxon>
        <taxon>Acari</taxon>
        <taxon>Parasitiformes</taxon>
        <taxon>Ixodida</taxon>
        <taxon>Ixodoidea</taxon>
        <taxon>Ixodidae</taxon>
        <taxon>Ixodinae</taxon>
        <taxon>Ixodes</taxon>
    </lineage>
</organism>
<keyword evidence="1" id="KW-0732">Signal</keyword>
<protein>
    <submittedName>
        <fullName evidence="2">Putative secreted protein</fullName>
    </submittedName>
</protein>
<dbReference type="EMBL" id="GIFC01001017">
    <property type="protein sequence ID" value="MXU83100.1"/>
    <property type="molecule type" value="Transcribed_RNA"/>
</dbReference>
<name>A0A6B0U308_IXORI</name>
<dbReference type="AlphaFoldDB" id="A0A6B0U308"/>
<accession>A0A6B0U308</accession>
<evidence type="ECO:0000256" key="1">
    <source>
        <dbReference type="SAM" id="SignalP"/>
    </source>
</evidence>
<reference evidence="2" key="1">
    <citation type="submission" date="2019-12" db="EMBL/GenBank/DDBJ databases">
        <title>An insight into the sialome of adult female Ixodes ricinus ticks feeding for 6 days.</title>
        <authorList>
            <person name="Perner J."/>
            <person name="Ribeiro J.M.C."/>
        </authorList>
    </citation>
    <scope>NUCLEOTIDE SEQUENCE</scope>
    <source>
        <strain evidence="2">Semi-engorged</strain>
        <tissue evidence="2">Salivary glands</tissue>
    </source>
</reference>
<evidence type="ECO:0000313" key="2">
    <source>
        <dbReference type="EMBL" id="MXU83100.1"/>
    </source>
</evidence>